<dbReference type="Pfam" id="PF01061">
    <property type="entry name" value="ABC2_membrane"/>
    <property type="match status" value="2"/>
</dbReference>
<feature type="compositionally biased region" description="Low complexity" evidence="15">
    <location>
        <begin position="427"/>
        <end position="438"/>
    </location>
</feature>
<dbReference type="InterPro" id="IPR013525">
    <property type="entry name" value="ABC2_TM"/>
</dbReference>
<dbReference type="InterPro" id="IPR022780">
    <property type="entry name" value="Dynein_light_int_chain"/>
</dbReference>
<gene>
    <name evidence="18" type="primary">DYNC1LI1</name>
    <name evidence="18" type="ORF">DERP_000359</name>
</gene>
<dbReference type="Proteomes" id="UP000887458">
    <property type="component" value="Unassembled WGS sequence"/>
</dbReference>
<reference evidence="18 19" key="2">
    <citation type="journal article" date="2022" name="Mol. Biol. Evol.">
        <title>Comparative Genomics Reveals Insights into the Divergent Evolution of Astigmatic Mites and Household Pest Adaptations.</title>
        <authorList>
            <person name="Xiong Q."/>
            <person name="Wan A.T."/>
            <person name="Liu X."/>
            <person name="Fung C.S."/>
            <person name="Xiao X."/>
            <person name="Malainual N."/>
            <person name="Hou J."/>
            <person name="Wang L."/>
            <person name="Wang M."/>
            <person name="Yang K.Y."/>
            <person name="Cui Y."/>
            <person name="Leung E.L."/>
            <person name="Nong W."/>
            <person name="Shin S.K."/>
            <person name="Au S.W."/>
            <person name="Jeong K.Y."/>
            <person name="Chew F.T."/>
            <person name="Hui J.H."/>
            <person name="Leung T.F."/>
            <person name="Tungtrongchitr A."/>
            <person name="Zhong N."/>
            <person name="Liu Z."/>
            <person name="Tsui S.K."/>
        </authorList>
    </citation>
    <scope>NUCLEOTIDE SEQUENCE [LARGE SCALE GENOMIC DNA]</scope>
    <source>
        <strain evidence="18">Derp</strain>
    </source>
</reference>
<dbReference type="Gene3D" id="3.40.50.300">
    <property type="entry name" value="P-loop containing nucleotide triphosphate hydrolases"/>
    <property type="match status" value="3"/>
</dbReference>
<evidence type="ECO:0000256" key="2">
    <source>
        <dbReference type="ARBA" id="ARBA00004245"/>
    </source>
</evidence>
<feature type="region of interest" description="Disordered" evidence="15">
    <location>
        <begin position="542"/>
        <end position="573"/>
    </location>
</feature>
<feature type="transmembrane region" description="Helical" evidence="16">
    <location>
        <begin position="1030"/>
        <end position="1055"/>
    </location>
</feature>
<evidence type="ECO:0000256" key="14">
    <source>
        <dbReference type="ARBA" id="ARBA00023212"/>
    </source>
</evidence>
<dbReference type="PROSITE" id="PS00211">
    <property type="entry name" value="ABC_TRANSPORTER_1"/>
    <property type="match status" value="2"/>
</dbReference>
<feature type="transmembrane region" description="Helical" evidence="16">
    <location>
        <begin position="987"/>
        <end position="1009"/>
    </location>
</feature>
<feature type="transmembrane region" description="Helical" evidence="16">
    <location>
        <begin position="1710"/>
        <end position="1732"/>
    </location>
</feature>
<evidence type="ECO:0000256" key="13">
    <source>
        <dbReference type="ARBA" id="ARBA00023175"/>
    </source>
</evidence>
<keyword evidence="12 16" id="KW-0472">Membrane</keyword>
<dbReference type="InterPro" id="IPR003439">
    <property type="entry name" value="ABC_transporter-like_ATP-bd"/>
</dbReference>
<dbReference type="Pfam" id="PF05783">
    <property type="entry name" value="DLIC"/>
    <property type="match status" value="1"/>
</dbReference>
<evidence type="ECO:0000256" key="1">
    <source>
        <dbReference type="ARBA" id="ARBA00004141"/>
    </source>
</evidence>
<evidence type="ECO:0000313" key="19">
    <source>
        <dbReference type="Proteomes" id="UP000887458"/>
    </source>
</evidence>
<dbReference type="SMART" id="SM00382">
    <property type="entry name" value="AAA"/>
    <property type="match status" value="2"/>
</dbReference>
<evidence type="ECO:0000256" key="15">
    <source>
        <dbReference type="SAM" id="MobiDB-lite"/>
    </source>
</evidence>
<feature type="domain" description="ABC transporter" evidence="17">
    <location>
        <begin position="1288"/>
        <end position="1526"/>
    </location>
</feature>
<evidence type="ECO:0000256" key="5">
    <source>
        <dbReference type="ARBA" id="ARBA00022490"/>
    </source>
</evidence>
<dbReference type="Pfam" id="PF00005">
    <property type="entry name" value="ABC_tran"/>
    <property type="match status" value="2"/>
</dbReference>
<sequence length="1920" mass="218544">MAPYRNSAQNSLSSNVNDSIEPTERDIWSSILKQVQQTATNKLPSNKSILVLGDNDSGKSSLIAKMQGIDTTCKGSGLEYHYLMVRDEYRDEQTQCGVWILDGNYNWKSQLLRFALNEDNFEDTTILVVCSMTKPWEMMNSLQYWMNCLQKHVQNLNLDPKKFKEYQNKNTQRFQDYISPGDEIEGLTSMRRSQNGDHSVTAAGNNGIPIDHIEPERDPLPPNVLSHNLGLDIVVAITKTDYMSTLEKDYDFREEHFDFIQQYARKFCLQYGATLMYVSAKINKNCDLLYKYIVHRIYGLKFKTPALVVEKDAVFIPSGWDNEKKISILYDNIQSFSPDDDYNDVIMAPHNVNPTMKEPEIVAEDDQIFLMKLRTQLNQQVPSNITNTPLRGQPTVGQASPNTTNLVGNAGAHSGGSATKSDRRQSHQTSSSHSASPAAAAAFLDASGKASPGGERVLQTFFNSLLSRKSVGGSGGSSSSPSGGNSTGSGRNSQSGVSTPSSASSTAVESLRARDVQAELDRIIEEKSTAAKYSFQMPSVFPASTSTNNDDDKSVTSNNSTTTTKSKTSDTSLDIDSQTNVCLAWRNLRFEVKRRRFFLPTKQSNKVILRRLNGTLEYHHLTGFMGPSGAGKTTLLNCLNGNVRDSGLTRDSEIYLNKFERQAPKIGFIEQHVNETIIGRLTVREILRHAFLFKNGWKFRSRAQIHIDSITDELMLDRSVLDRPFEQCSGGEQKRVAVAQELMSLAPPSLLFVDEPTTGLDSNAAFLVMRCLRKLANRYRMTVAVSIHTPNAEIVEMFDKLYILARGGVCIYSGTPALLQENLQQQLNPSPDINLSEHDQSSRVNMEGKDDNHHERPPIEQYLKIACNGLESDSVRLLADRTLEMENEKLLPHISRLDFLPWGTPRRLKPFTIGDLLLQLSRLFRVVFLVNGHVFLLQILMYVLSYLFLTFTYDPQMVRPSGCYSATTENQTCGQKLNDDALMETYVSYQSFCIMYTGFGMVGMASVVFSPLLKVFRNEHRNRWYSLGTFFWSYLFVRFIEMNVFTLVTSILVYFPSGHHTVESLTMTDTGMFQLNWNRFGHFLGLFWLYNVYMQSIGQLVAVIFMDNAELSLIVSYVYYIILCLLNGYLINLEHMNDPFVLKAAQLLASNVISKGLLWSFYGLDRCDQENFFSVILYKYYVNPETVYSNLTQVAWNTLILRLATLVIMFIRFDFSWQLRPMICSKRSKTKKIDYPSLEPLSVPSNVKKTPPLPRRIKQNSELEFEQFSRDKIIVAWRNLTLFGSSSIHEIRSVHQSNSKIILRNLNGQFRFGTMNALMGTSGSGKTSLLKVLNGQFKTQLSVETEIYLSRFTPIRICYLTQEVSGHLLPGLTAKQSLIYASRLKNYSMGVHEALKVDHEQVAINLLDELDLTETAQTMVQNCSGGERKRLALALELTSMWMPNLICIDEPTSGLDSNSAEIVIGCLREFVHRHNITIIASIHQPNTDLMNMFDQIYVLAKGGVGIYSGPPSMIRQHLSQITSYNMFGATFPVEELIKYSCMNHDDPVVQKLVQNNDFNIITTTMIDKSLETETQFVPDGIPSNRIRFSIGSLPILCSRYLTFIHGYLWQEWAMFVIIYIFYGFFLRYFFDPRIALADGCISLEEDFNQTCNRSTASIEEETNLTSNGRYNFFALNIFAFLVMLQCGLAFAKETKFFFNEHRNGWYSTGIFYLTKYLYETVTMVVVVAVYLWIIDIYETVHPGIYWWMFLLLNLGMQAFQGLSHFLTLMADGNSFIFIALANFSYIMMLLTANFFSRISSLHYVFQFISLFSICRYMIEGNMILQYGFDRCGPKEIQAVLYNLEIPGNHYFHHCIQMLLLHILIYRLMALAALIAKSNPLENRRRRAERIMKYHEELKPSNAIIPGLSSHVEFRIKKIHY</sequence>
<proteinExistence type="inferred from homology"/>
<evidence type="ECO:0000313" key="18">
    <source>
        <dbReference type="EMBL" id="KAH9415865.1"/>
    </source>
</evidence>
<evidence type="ECO:0000256" key="7">
    <source>
        <dbReference type="ARBA" id="ARBA00022701"/>
    </source>
</evidence>
<evidence type="ECO:0000256" key="16">
    <source>
        <dbReference type="SAM" id="Phobius"/>
    </source>
</evidence>
<dbReference type="InterPro" id="IPR027417">
    <property type="entry name" value="P-loop_NTPase"/>
</dbReference>
<feature type="transmembrane region" description="Helical" evidence="16">
    <location>
        <begin position="1774"/>
        <end position="1794"/>
    </location>
</feature>
<dbReference type="PANTHER" id="PTHR12688:SF0">
    <property type="entry name" value="DYNEIN LIGHT INTERMEDIATE CHAIN"/>
    <property type="match status" value="1"/>
</dbReference>
<comment type="caution">
    <text evidence="18">The sequence shown here is derived from an EMBL/GenBank/DDBJ whole genome shotgun (WGS) entry which is preliminary data.</text>
</comment>
<feature type="transmembrane region" description="Helical" evidence="16">
    <location>
        <begin position="1087"/>
        <end position="1106"/>
    </location>
</feature>
<dbReference type="InterPro" id="IPR017871">
    <property type="entry name" value="ABC_transporter-like_CS"/>
</dbReference>
<feature type="transmembrane region" description="Helical" evidence="16">
    <location>
        <begin position="1113"/>
        <end position="1131"/>
    </location>
</feature>
<protein>
    <submittedName>
        <fullName evidence="18">Cytoplasmic dynein 1 light intermediate chain 1</fullName>
    </submittedName>
</protein>
<keyword evidence="19" id="KW-1185">Reference proteome</keyword>
<comment type="subcellular location">
    <subcellularLocation>
        <location evidence="2">Cytoplasm</location>
        <location evidence="2">Cytoskeleton</location>
    </subcellularLocation>
    <subcellularLocation>
        <location evidence="1">Membrane</location>
        <topology evidence="1">Multi-pass membrane protein</topology>
    </subcellularLocation>
</comment>
<feature type="domain" description="ABC transporter" evidence="17">
    <location>
        <begin position="588"/>
        <end position="831"/>
    </location>
</feature>
<dbReference type="InterPro" id="IPR008467">
    <property type="entry name" value="Dynein1_light_intermed_chain"/>
</dbReference>
<feature type="compositionally biased region" description="Basic and acidic residues" evidence="15">
    <location>
        <begin position="835"/>
        <end position="854"/>
    </location>
</feature>
<dbReference type="InterPro" id="IPR003593">
    <property type="entry name" value="AAA+_ATPase"/>
</dbReference>
<dbReference type="EMBL" id="NJHN03000095">
    <property type="protein sequence ID" value="KAH9415865.1"/>
    <property type="molecule type" value="Genomic_DNA"/>
</dbReference>
<name>A0ABQ8IZY3_DERPT</name>
<evidence type="ECO:0000256" key="3">
    <source>
        <dbReference type="ARBA" id="ARBA00006831"/>
    </source>
</evidence>
<evidence type="ECO:0000259" key="17">
    <source>
        <dbReference type="PROSITE" id="PS50893"/>
    </source>
</evidence>
<dbReference type="PROSITE" id="PS50893">
    <property type="entry name" value="ABC_TRANSPORTER_2"/>
    <property type="match status" value="2"/>
</dbReference>
<dbReference type="SUPFAM" id="SSF52540">
    <property type="entry name" value="P-loop containing nucleoside triphosphate hydrolases"/>
    <property type="match status" value="3"/>
</dbReference>
<keyword evidence="6 16" id="KW-0812">Transmembrane</keyword>
<keyword evidence="13" id="KW-0505">Motor protein</keyword>
<feature type="compositionally biased region" description="Low complexity" evidence="15">
    <location>
        <begin position="555"/>
        <end position="572"/>
    </location>
</feature>
<evidence type="ECO:0000256" key="11">
    <source>
        <dbReference type="ARBA" id="ARBA00023017"/>
    </source>
</evidence>
<feature type="compositionally biased region" description="Polar residues" evidence="15">
    <location>
        <begin position="383"/>
        <end position="407"/>
    </location>
</feature>
<reference evidence="18 19" key="1">
    <citation type="journal article" date="2018" name="J. Allergy Clin. Immunol.">
        <title>High-quality assembly of Dermatophagoides pteronyssinus genome and transcriptome reveals a wide range of novel allergens.</title>
        <authorList>
            <person name="Liu X.Y."/>
            <person name="Yang K.Y."/>
            <person name="Wang M.Q."/>
            <person name="Kwok J.S."/>
            <person name="Zeng X."/>
            <person name="Yang Z."/>
            <person name="Xiao X.J."/>
            <person name="Lau C.P."/>
            <person name="Li Y."/>
            <person name="Huang Z.M."/>
            <person name="Ba J.G."/>
            <person name="Yim A.K."/>
            <person name="Ouyang C.Y."/>
            <person name="Ngai S.M."/>
            <person name="Chan T.F."/>
            <person name="Leung E.L."/>
            <person name="Liu L."/>
            <person name="Liu Z.G."/>
            <person name="Tsui S.K."/>
        </authorList>
    </citation>
    <scope>NUCLEOTIDE SEQUENCE [LARGE SCALE GENOMIC DNA]</scope>
    <source>
        <strain evidence="18">Derp</strain>
    </source>
</reference>
<feature type="compositionally biased region" description="Low complexity" evidence="15">
    <location>
        <begin position="470"/>
        <end position="510"/>
    </location>
</feature>
<organism evidence="18 19">
    <name type="scientific">Dermatophagoides pteronyssinus</name>
    <name type="common">European house dust mite</name>
    <dbReference type="NCBI Taxonomy" id="6956"/>
    <lineage>
        <taxon>Eukaryota</taxon>
        <taxon>Metazoa</taxon>
        <taxon>Ecdysozoa</taxon>
        <taxon>Arthropoda</taxon>
        <taxon>Chelicerata</taxon>
        <taxon>Arachnida</taxon>
        <taxon>Acari</taxon>
        <taxon>Acariformes</taxon>
        <taxon>Sarcoptiformes</taxon>
        <taxon>Astigmata</taxon>
        <taxon>Psoroptidia</taxon>
        <taxon>Analgoidea</taxon>
        <taxon>Pyroglyphidae</taxon>
        <taxon>Dermatophagoidinae</taxon>
        <taxon>Dermatophagoides</taxon>
    </lineage>
</organism>
<feature type="region of interest" description="Disordered" evidence="15">
    <location>
        <begin position="470"/>
        <end position="512"/>
    </location>
</feature>
<comment type="similarity">
    <text evidence="3">Belongs to the dynein light intermediate chain family.</text>
</comment>
<feature type="transmembrane region" description="Helical" evidence="16">
    <location>
        <begin position="1672"/>
        <end position="1690"/>
    </location>
</feature>
<keyword evidence="10 16" id="KW-1133">Transmembrane helix</keyword>
<evidence type="ECO:0000256" key="12">
    <source>
        <dbReference type="ARBA" id="ARBA00023136"/>
    </source>
</evidence>
<keyword evidence="7" id="KW-0493">Microtubule</keyword>
<feature type="region of interest" description="Disordered" evidence="15">
    <location>
        <begin position="383"/>
        <end position="438"/>
    </location>
</feature>
<evidence type="ECO:0000256" key="6">
    <source>
        <dbReference type="ARBA" id="ARBA00022692"/>
    </source>
</evidence>
<feature type="transmembrane region" description="Helical" evidence="16">
    <location>
        <begin position="926"/>
        <end position="949"/>
    </location>
</feature>
<keyword evidence="9" id="KW-0067">ATP-binding</keyword>
<feature type="transmembrane region" description="Helical" evidence="16">
    <location>
        <begin position="1612"/>
        <end position="1630"/>
    </location>
</feature>
<feature type="transmembrane region" description="Helical" evidence="16">
    <location>
        <begin position="1850"/>
        <end position="1875"/>
    </location>
</feature>
<keyword evidence="11" id="KW-0243">Dynein</keyword>
<evidence type="ECO:0000256" key="10">
    <source>
        <dbReference type="ARBA" id="ARBA00022989"/>
    </source>
</evidence>
<feature type="transmembrane region" description="Helical" evidence="16">
    <location>
        <begin position="1744"/>
        <end position="1762"/>
    </location>
</feature>
<keyword evidence="14" id="KW-0206">Cytoskeleton</keyword>
<dbReference type="PANTHER" id="PTHR12688">
    <property type="entry name" value="DYNEIN LIGHT INTERMEDIATE CHAIN"/>
    <property type="match status" value="1"/>
</dbReference>
<evidence type="ECO:0000256" key="9">
    <source>
        <dbReference type="ARBA" id="ARBA00022840"/>
    </source>
</evidence>
<feature type="region of interest" description="Disordered" evidence="15">
    <location>
        <begin position="829"/>
        <end position="854"/>
    </location>
</feature>
<keyword evidence="8" id="KW-0547">Nucleotide-binding</keyword>
<keyword evidence="4" id="KW-0813">Transport</keyword>
<evidence type="ECO:0000256" key="8">
    <source>
        <dbReference type="ARBA" id="ARBA00022741"/>
    </source>
</evidence>
<evidence type="ECO:0000256" key="4">
    <source>
        <dbReference type="ARBA" id="ARBA00022448"/>
    </source>
</evidence>
<accession>A0ABQ8IZY3</accession>
<keyword evidence="5" id="KW-0963">Cytoplasm</keyword>